<organism evidence="2 3">
    <name type="scientific">Helianthus annuus</name>
    <name type="common">Common sunflower</name>
    <dbReference type="NCBI Taxonomy" id="4232"/>
    <lineage>
        <taxon>Eukaryota</taxon>
        <taxon>Viridiplantae</taxon>
        <taxon>Streptophyta</taxon>
        <taxon>Embryophyta</taxon>
        <taxon>Tracheophyta</taxon>
        <taxon>Spermatophyta</taxon>
        <taxon>Magnoliopsida</taxon>
        <taxon>eudicotyledons</taxon>
        <taxon>Gunneridae</taxon>
        <taxon>Pentapetalae</taxon>
        <taxon>asterids</taxon>
        <taxon>campanulids</taxon>
        <taxon>Asterales</taxon>
        <taxon>Asteraceae</taxon>
        <taxon>Asteroideae</taxon>
        <taxon>Heliantheae alliance</taxon>
        <taxon>Heliantheae</taxon>
        <taxon>Helianthus</taxon>
    </lineage>
</organism>
<evidence type="ECO:0000256" key="1">
    <source>
        <dbReference type="SAM" id="MobiDB-lite"/>
    </source>
</evidence>
<reference evidence="2" key="1">
    <citation type="journal article" date="2017" name="Nature">
        <title>The sunflower genome provides insights into oil metabolism, flowering and Asterid evolution.</title>
        <authorList>
            <person name="Badouin H."/>
            <person name="Gouzy J."/>
            <person name="Grassa C.J."/>
            <person name="Murat F."/>
            <person name="Staton S.E."/>
            <person name="Cottret L."/>
            <person name="Lelandais-Briere C."/>
            <person name="Owens G.L."/>
            <person name="Carrere S."/>
            <person name="Mayjonade B."/>
            <person name="Legrand L."/>
            <person name="Gill N."/>
            <person name="Kane N.C."/>
            <person name="Bowers J.E."/>
            <person name="Hubner S."/>
            <person name="Bellec A."/>
            <person name="Berard A."/>
            <person name="Berges H."/>
            <person name="Blanchet N."/>
            <person name="Boniface M.C."/>
            <person name="Brunel D."/>
            <person name="Catrice O."/>
            <person name="Chaidir N."/>
            <person name="Claudel C."/>
            <person name="Donnadieu C."/>
            <person name="Faraut T."/>
            <person name="Fievet G."/>
            <person name="Helmstetter N."/>
            <person name="King M."/>
            <person name="Knapp S.J."/>
            <person name="Lai Z."/>
            <person name="Le Paslier M.C."/>
            <person name="Lippi Y."/>
            <person name="Lorenzon L."/>
            <person name="Mandel J.R."/>
            <person name="Marage G."/>
            <person name="Marchand G."/>
            <person name="Marquand E."/>
            <person name="Bret-Mestries E."/>
            <person name="Morien E."/>
            <person name="Nambeesan S."/>
            <person name="Nguyen T."/>
            <person name="Pegot-Espagnet P."/>
            <person name="Pouilly N."/>
            <person name="Raftis F."/>
            <person name="Sallet E."/>
            <person name="Schiex T."/>
            <person name="Thomas J."/>
            <person name="Vandecasteele C."/>
            <person name="Vares D."/>
            <person name="Vear F."/>
            <person name="Vautrin S."/>
            <person name="Crespi M."/>
            <person name="Mangin B."/>
            <person name="Burke J.M."/>
            <person name="Salse J."/>
            <person name="Munos S."/>
            <person name="Vincourt P."/>
            <person name="Rieseberg L.H."/>
            <person name="Langlade N.B."/>
        </authorList>
    </citation>
    <scope>NUCLEOTIDE SEQUENCE</scope>
    <source>
        <tissue evidence="2">Leaves</tissue>
    </source>
</reference>
<gene>
    <name evidence="2" type="ORF">HanXRQr2_Chr05g0225981</name>
</gene>
<feature type="compositionally biased region" description="Basic and acidic residues" evidence="1">
    <location>
        <begin position="1"/>
        <end position="10"/>
    </location>
</feature>
<feature type="region of interest" description="Disordered" evidence="1">
    <location>
        <begin position="1"/>
        <end position="23"/>
    </location>
</feature>
<evidence type="ECO:0000313" key="2">
    <source>
        <dbReference type="EMBL" id="KAF5806812.1"/>
    </source>
</evidence>
<dbReference type="AlphaFoldDB" id="A0A9K3NN93"/>
<evidence type="ECO:0000313" key="3">
    <source>
        <dbReference type="Proteomes" id="UP000215914"/>
    </source>
</evidence>
<comment type="caution">
    <text evidence="2">The sequence shown here is derived from an EMBL/GenBank/DDBJ whole genome shotgun (WGS) entry which is preliminary data.</text>
</comment>
<sequence length="165" mass="16025">MCKMATDGKKGKLGGDAAPVSGSMPGSMNSGYVGMSSFGGFSGRSPLPANPNPHMNSSVPSGIESGLGYGNQPPPSFGGGGGYAGSGGFGYGSGGYGSGGGAAAQENHGLNNFASSMNRVPPSQGGFADGGKYGPPSAYSAQSNLPPAGPRGPHGGLYQGGHPYY</sequence>
<dbReference type="Gramene" id="mRNA:HanXRQr2_Chr05g0225981">
    <property type="protein sequence ID" value="mRNA:HanXRQr2_Chr05g0225981"/>
    <property type="gene ID" value="HanXRQr2_Chr05g0225981"/>
</dbReference>
<accession>A0A9K3NN93</accession>
<dbReference type="EMBL" id="MNCJ02000320">
    <property type="protein sequence ID" value="KAF5806812.1"/>
    <property type="molecule type" value="Genomic_DNA"/>
</dbReference>
<name>A0A9K3NN93_HELAN</name>
<dbReference type="Proteomes" id="UP000215914">
    <property type="component" value="Unassembled WGS sequence"/>
</dbReference>
<feature type="region of interest" description="Disordered" evidence="1">
    <location>
        <begin position="113"/>
        <end position="165"/>
    </location>
</feature>
<reference evidence="2" key="2">
    <citation type="submission" date="2020-06" db="EMBL/GenBank/DDBJ databases">
        <title>Helianthus annuus Genome sequencing and assembly Release 2.</title>
        <authorList>
            <person name="Gouzy J."/>
            <person name="Langlade N."/>
            <person name="Munos S."/>
        </authorList>
    </citation>
    <scope>NUCLEOTIDE SEQUENCE</scope>
    <source>
        <tissue evidence="2">Leaves</tissue>
    </source>
</reference>
<keyword evidence="3" id="KW-1185">Reference proteome</keyword>
<proteinExistence type="predicted"/>
<protein>
    <submittedName>
        <fullName evidence="2">Uncharacterized protein</fullName>
    </submittedName>
</protein>